<feature type="chain" id="PRO_5043601380" description="Asl1-like glycosyl hydrolase catalytic domain-containing protein" evidence="2">
    <location>
        <begin position="27"/>
        <end position="415"/>
    </location>
</feature>
<dbReference type="Pfam" id="PF11790">
    <property type="entry name" value="Glyco_hydro_cc"/>
    <property type="match status" value="1"/>
</dbReference>
<organism evidence="4 5">
    <name type="scientific">Kwoniella dendrophila CBS 6074</name>
    <dbReference type="NCBI Taxonomy" id="1295534"/>
    <lineage>
        <taxon>Eukaryota</taxon>
        <taxon>Fungi</taxon>
        <taxon>Dikarya</taxon>
        <taxon>Basidiomycota</taxon>
        <taxon>Agaricomycotina</taxon>
        <taxon>Tremellomycetes</taxon>
        <taxon>Tremellales</taxon>
        <taxon>Cryptococcaceae</taxon>
        <taxon>Kwoniella</taxon>
    </lineage>
</organism>
<reference evidence="4 5" key="1">
    <citation type="submission" date="2024-01" db="EMBL/GenBank/DDBJ databases">
        <title>Comparative genomics of Cryptococcus and Kwoniella reveals pathogenesis evolution and contrasting modes of karyotype evolution via chromosome fusion or intercentromeric recombination.</title>
        <authorList>
            <person name="Coelho M.A."/>
            <person name="David-Palma M."/>
            <person name="Shea T."/>
            <person name="Bowers K."/>
            <person name="McGinley-Smith S."/>
            <person name="Mohammad A.W."/>
            <person name="Gnirke A."/>
            <person name="Yurkov A.M."/>
            <person name="Nowrousian M."/>
            <person name="Sun S."/>
            <person name="Cuomo C.A."/>
            <person name="Heitman J."/>
        </authorList>
    </citation>
    <scope>NUCLEOTIDE SEQUENCE [LARGE SCALE GENOMIC DNA]</scope>
    <source>
        <strain evidence="4 5">CBS 6074</strain>
    </source>
</reference>
<evidence type="ECO:0000313" key="5">
    <source>
        <dbReference type="Proteomes" id="UP001355207"/>
    </source>
</evidence>
<dbReference type="RefSeq" id="XP_066076689.1">
    <property type="nucleotide sequence ID" value="XM_066220592.1"/>
</dbReference>
<name>A0AAX4JX09_9TREE</name>
<dbReference type="InterPro" id="IPR053183">
    <property type="entry name" value="ASL1"/>
</dbReference>
<dbReference type="InterPro" id="IPR017853">
    <property type="entry name" value="GH"/>
</dbReference>
<dbReference type="SUPFAM" id="SSF51445">
    <property type="entry name" value="(Trans)glycosidases"/>
    <property type="match status" value="1"/>
</dbReference>
<keyword evidence="2" id="KW-0732">Signal</keyword>
<dbReference type="PANTHER" id="PTHR34154:SF3">
    <property type="entry name" value="ALKALI-SENSITIVE LINKAGE PROTEIN 1"/>
    <property type="match status" value="1"/>
</dbReference>
<dbReference type="GO" id="GO:0009277">
    <property type="term" value="C:fungal-type cell wall"/>
    <property type="evidence" value="ECO:0007669"/>
    <property type="project" value="TreeGrafter"/>
</dbReference>
<feature type="compositionally biased region" description="Basic and acidic residues" evidence="1">
    <location>
        <begin position="73"/>
        <end position="82"/>
    </location>
</feature>
<feature type="domain" description="Asl1-like glycosyl hydrolase catalytic" evidence="3">
    <location>
        <begin position="168"/>
        <end position="411"/>
    </location>
</feature>
<feature type="region of interest" description="Disordered" evidence="1">
    <location>
        <begin position="55"/>
        <end position="82"/>
    </location>
</feature>
<dbReference type="GO" id="GO:0071966">
    <property type="term" value="P:fungal-type cell wall polysaccharide metabolic process"/>
    <property type="evidence" value="ECO:0007669"/>
    <property type="project" value="TreeGrafter"/>
</dbReference>
<protein>
    <recommendedName>
        <fullName evidence="3">Asl1-like glycosyl hydrolase catalytic domain-containing protein</fullName>
    </recommendedName>
</protein>
<dbReference type="AlphaFoldDB" id="A0AAX4JX09"/>
<dbReference type="GeneID" id="91095525"/>
<evidence type="ECO:0000313" key="4">
    <source>
        <dbReference type="EMBL" id="WWC89926.1"/>
    </source>
</evidence>
<evidence type="ECO:0000256" key="1">
    <source>
        <dbReference type="SAM" id="MobiDB-lite"/>
    </source>
</evidence>
<sequence>MIAIASLINILPTLALLGAALSGVEQVPTALAHGPAARSPKDVYHRHLASRQKVADVVSRRSTTPAKKGLIRRQADGKKCRVRGESYTAPAAASSSAVTATSSSAVAAAPTDAAINAIVTDASSSSADQQQTSSSAAPAETSSAAVTYSGAVSGGSTNVGSKLGIAWPNGDWATEGQPDYVGNYIGNKASWYYTWSPFTVGSADKVGLEAVPMLWGPKHVGDWYAQQGSWPSTVKNVLFFNEPNQKGQCDVAAADAVGYWINDFLPMRAKGIRLGAAAPTNAPDGLVWVQDFIKACVDQGHSKADCTPDFYPIHYYDTSVARFQQYVTDYHNAVGGNIWVTEYACQDYNGGAQCSPQDTWNFHTQMAGWFEQQSYIERFSPFGVMKDMQGVNQDNALMNPDGSITSLGGWYITSA</sequence>
<dbReference type="Proteomes" id="UP001355207">
    <property type="component" value="Chromosome 6"/>
</dbReference>
<keyword evidence="5" id="KW-1185">Reference proteome</keyword>
<accession>A0AAX4JX09</accession>
<dbReference type="PANTHER" id="PTHR34154">
    <property type="entry name" value="ALKALI-SENSITIVE LINKAGE PROTEIN 1"/>
    <property type="match status" value="1"/>
</dbReference>
<evidence type="ECO:0000256" key="2">
    <source>
        <dbReference type="SAM" id="SignalP"/>
    </source>
</evidence>
<feature type="signal peptide" evidence="2">
    <location>
        <begin position="1"/>
        <end position="26"/>
    </location>
</feature>
<dbReference type="EMBL" id="CP144103">
    <property type="protein sequence ID" value="WWC89926.1"/>
    <property type="molecule type" value="Genomic_DNA"/>
</dbReference>
<evidence type="ECO:0000259" key="3">
    <source>
        <dbReference type="Pfam" id="PF11790"/>
    </source>
</evidence>
<proteinExistence type="predicted"/>
<dbReference type="InterPro" id="IPR024655">
    <property type="entry name" value="Asl1_glyco_hydro_catalytic"/>
</dbReference>
<gene>
    <name evidence="4" type="ORF">L201_004855</name>
</gene>